<organism evidence="1 2">
    <name type="scientific">Artomyces pyxidatus</name>
    <dbReference type="NCBI Taxonomy" id="48021"/>
    <lineage>
        <taxon>Eukaryota</taxon>
        <taxon>Fungi</taxon>
        <taxon>Dikarya</taxon>
        <taxon>Basidiomycota</taxon>
        <taxon>Agaricomycotina</taxon>
        <taxon>Agaricomycetes</taxon>
        <taxon>Russulales</taxon>
        <taxon>Auriscalpiaceae</taxon>
        <taxon>Artomyces</taxon>
    </lineage>
</organism>
<name>A0ACB8SQM3_9AGAM</name>
<gene>
    <name evidence="1" type="ORF">BV25DRAFT_1841192</name>
</gene>
<reference evidence="1" key="2">
    <citation type="journal article" date="2022" name="New Phytol.">
        <title>Evolutionary transition to the ectomycorrhizal habit in the genomes of a hyperdiverse lineage of mushroom-forming fungi.</title>
        <authorList>
            <person name="Looney B."/>
            <person name="Miyauchi S."/>
            <person name="Morin E."/>
            <person name="Drula E."/>
            <person name="Courty P.E."/>
            <person name="Kohler A."/>
            <person name="Kuo A."/>
            <person name="LaButti K."/>
            <person name="Pangilinan J."/>
            <person name="Lipzen A."/>
            <person name="Riley R."/>
            <person name="Andreopoulos W."/>
            <person name="He G."/>
            <person name="Johnson J."/>
            <person name="Nolan M."/>
            <person name="Tritt A."/>
            <person name="Barry K.W."/>
            <person name="Grigoriev I.V."/>
            <person name="Nagy L.G."/>
            <person name="Hibbett D."/>
            <person name="Henrissat B."/>
            <person name="Matheny P.B."/>
            <person name="Labbe J."/>
            <person name="Martin F.M."/>
        </authorList>
    </citation>
    <scope>NUCLEOTIDE SEQUENCE</scope>
    <source>
        <strain evidence="1">HHB10654</strain>
    </source>
</reference>
<evidence type="ECO:0000313" key="2">
    <source>
        <dbReference type="Proteomes" id="UP000814140"/>
    </source>
</evidence>
<comment type="caution">
    <text evidence="1">The sequence shown here is derived from an EMBL/GenBank/DDBJ whole genome shotgun (WGS) entry which is preliminary data.</text>
</comment>
<evidence type="ECO:0000313" key="1">
    <source>
        <dbReference type="EMBL" id="KAI0058211.1"/>
    </source>
</evidence>
<dbReference type="Proteomes" id="UP000814140">
    <property type="component" value="Unassembled WGS sequence"/>
</dbReference>
<dbReference type="EMBL" id="MU277238">
    <property type="protein sequence ID" value="KAI0058211.1"/>
    <property type="molecule type" value="Genomic_DNA"/>
</dbReference>
<sequence>MLFSLHNAIRTASWFVLSLVAVTALSTFAVAAPTVHPTVVPGPGLPTLEELGLTSEELYAKQPSFQTRDALYNNACETWTLADVDNVIACFNYLESIGGHACTVNGDWVQFCYSGDAQVTGSNESGYPSASSL</sequence>
<reference evidence="1" key="1">
    <citation type="submission" date="2021-03" db="EMBL/GenBank/DDBJ databases">
        <authorList>
            <consortium name="DOE Joint Genome Institute"/>
            <person name="Ahrendt S."/>
            <person name="Looney B.P."/>
            <person name="Miyauchi S."/>
            <person name="Morin E."/>
            <person name="Drula E."/>
            <person name="Courty P.E."/>
            <person name="Chicoki N."/>
            <person name="Fauchery L."/>
            <person name="Kohler A."/>
            <person name="Kuo A."/>
            <person name="Labutti K."/>
            <person name="Pangilinan J."/>
            <person name="Lipzen A."/>
            <person name="Riley R."/>
            <person name="Andreopoulos W."/>
            <person name="He G."/>
            <person name="Johnson J."/>
            <person name="Barry K.W."/>
            <person name="Grigoriev I.V."/>
            <person name="Nagy L."/>
            <person name="Hibbett D."/>
            <person name="Henrissat B."/>
            <person name="Matheny P.B."/>
            <person name="Labbe J."/>
            <person name="Martin F."/>
        </authorList>
    </citation>
    <scope>NUCLEOTIDE SEQUENCE</scope>
    <source>
        <strain evidence="1">HHB10654</strain>
    </source>
</reference>
<keyword evidence="2" id="KW-1185">Reference proteome</keyword>
<accession>A0ACB8SQM3</accession>
<proteinExistence type="predicted"/>
<protein>
    <submittedName>
        <fullName evidence="1">Uncharacterized protein</fullName>
    </submittedName>
</protein>